<evidence type="ECO:0000313" key="2">
    <source>
        <dbReference type="Proteomes" id="UP001055115"/>
    </source>
</evidence>
<name>A0AA37PGW2_9PEZI</name>
<gene>
    <name evidence="1" type="ORF">ColSpa_12272</name>
</gene>
<sequence length="65" mass="6747">MPSAAASDQLSNVVSAGGFRWGILISRPASALPAASGAKHACPGGLRQWEGRDATRRLAVGRQPY</sequence>
<accession>A0AA37PGW2</accession>
<dbReference type="EMBL" id="BQXU01000060">
    <property type="protein sequence ID" value="GKT52091.1"/>
    <property type="molecule type" value="Genomic_DNA"/>
</dbReference>
<keyword evidence="2" id="KW-1185">Reference proteome</keyword>
<proteinExistence type="predicted"/>
<comment type="caution">
    <text evidence="1">The sequence shown here is derived from an EMBL/GenBank/DDBJ whole genome shotgun (WGS) entry which is preliminary data.</text>
</comment>
<evidence type="ECO:0000313" key="1">
    <source>
        <dbReference type="EMBL" id="GKT52091.1"/>
    </source>
</evidence>
<dbReference type="GeneID" id="73333074"/>
<reference evidence="1 2" key="1">
    <citation type="submission" date="2022-03" db="EMBL/GenBank/DDBJ databases">
        <title>Genome data of Colletotrichum spp.</title>
        <authorList>
            <person name="Utami Y.D."/>
            <person name="Hiruma K."/>
        </authorList>
    </citation>
    <scope>NUCLEOTIDE SEQUENCE [LARGE SCALE GENOMIC DNA]</scope>
    <source>
        <strain evidence="1 2">MAFF 239500</strain>
    </source>
</reference>
<dbReference type="RefSeq" id="XP_049134441.1">
    <property type="nucleotide sequence ID" value="XM_049278484.1"/>
</dbReference>
<dbReference type="AlphaFoldDB" id="A0AA37PGW2"/>
<protein>
    <submittedName>
        <fullName evidence="1">Uncharacterized protein</fullName>
    </submittedName>
</protein>
<organism evidence="1 2">
    <name type="scientific">Colletotrichum spaethianum</name>
    <dbReference type="NCBI Taxonomy" id="700344"/>
    <lineage>
        <taxon>Eukaryota</taxon>
        <taxon>Fungi</taxon>
        <taxon>Dikarya</taxon>
        <taxon>Ascomycota</taxon>
        <taxon>Pezizomycotina</taxon>
        <taxon>Sordariomycetes</taxon>
        <taxon>Hypocreomycetidae</taxon>
        <taxon>Glomerellales</taxon>
        <taxon>Glomerellaceae</taxon>
        <taxon>Colletotrichum</taxon>
        <taxon>Colletotrichum spaethianum species complex</taxon>
    </lineage>
</organism>
<dbReference type="Proteomes" id="UP001055115">
    <property type="component" value="Unassembled WGS sequence"/>
</dbReference>